<dbReference type="InterPro" id="IPR013976">
    <property type="entry name" value="HDOD"/>
</dbReference>
<protein>
    <submittedName>
        <fullName evidence="2">HDOD domain-containing protein</fullName>
    </submittedName>
</protein>
<evidence type="ECO:0000313" key="3">
    <source>
        <dbReference type="Proteomes" id="UP001597380"/>
    </source>
</evidence>
<evidence type="ECO:0000313" key="2">
    <source>
        <dbReference type="EMBL" id="MFD2097818.1"/>
    </source>
</evidence>
<comment type="caution">
    <text evidence="2">The sequence shown here is derived from an EMBL/GenBank/DDBJ whole genome shotgun (WGS) entry which is preliminary data.</text>
</comment>
<organism evidence="2 3">
    <name type="scientific">Corallincola platygyrae</name>
    <dbReference type="NCBI Taxonomy" id="1193278"/>
    <lineage>
        <taxon>Bacteria</taxon>
        <taxon>Pseudomonadati</taxon>
        <taxon>Pseudomonadota</taxon>
        <taxon>Gammaproteobacteria</taxon>
        <taxon>Alteromonadales</taxon>
        <taxon>Psychromonadaceae</taxon>
        <taxon>Corallincola</taxon>
    </lineage>
</organism>
<dbReference type="Proteomes" id="UP001597380">
    <property type="component" value="Unassembled WGS sequence"/>
</dbReference>
<proteinExistence type="predicted"/>
<dbReference type="RefSeq" id="WP_345342126.1">
    <property type="nucleotide sequence ID" value="NZ_BAABLI010000033.1"/>
</dbReference>
<dbReference type="EMBL" id="JBHUHT010000029">
    <property type="protein sequence ID" value="MFD2097818.1"/>
    <property type="molecule type" value="Genomic_DNA"/>
</dbReference>
<name>A0ABW4XRV0_9GAMM</name>
<feature type="domain" description="HDOD" evidence="1">
    <location>
        <begin position="331"/>
        <end position="503"/>
    </location>
</feature>
<sequence length="579" mass="65128">MSDSDKSLHIKHPDTLYQGVYKLFVMAEVPDRTGFAKAALALAKSIYHGYPVDAPVMIAHLSLHNHRYALSVNEALNCAILTCALCYQRRWPAQLSVPLIAAALTRDISHLAMSDSRFDGTRFTDEQANVWLQRGQHSAEWLKQAGVKSYIWLRSVQLHNTRMNGKGTPALAGYQINPAARLLAWCSFFAEQICPRENRSGLRPRQIIRYAIGRGRLAFDRDLVNLTARIFAPIQPGAVIKTDDEQLAIVIGRQNRNEALITSIEAKDLSVAQCNVEQIVRRYPTQLEKGRHFLARIIRGWQQMQAQSVVLLDGLKLPRQDTLSPEEIAEAAYFFNQEEPSVNELAKLLERHPALQRRMAKQASLMSKRQRDITDAKQTLMMLGLKRAAPLVQRSAILMALDKDSGPYLPSMSTIVENYSGLASLLADATRFADPEKIRVAATVQCSGLHLAPEMYSNRPKWHDINAENPSGWFKSNDPQRLSSLGLAFASRWQLPEFTIHALTLAADRASPNASRKAMGYAYLLRLTSLLFSQLWVEGEQLQHDRLSSLMSALHIEQSQIAKCLTIFTEKYHPHCSLD</sequence>
<dbReference type="Gene3D" id="1.10.3210.10">
    <property type="entry name" value="Hypothetical protein af1432"/>
    <property type="match status" value="2"/>
</dbReference>
<evidence type="ECO:0000259" key="1">
    <source>
        <dbReference type="Pfam" id="PF08668"/>
    </source>
</evidence>
<reference evidence="3" key="1">
    <citation type="journal article" date="2019" name="Int. J. Syst. Evol. Microbiol.">
        <title>The Global Catalogue of Microorganisms (GCM) 10K type strain sequencing project: providing services to taxonomists for standard genome sequencing and annotation.</title>
        <authorList>
            <consortium name="The Broad Institute Genomics Platform"/>
            <consortium name="The Broad Institute Genome Sequencing Center for Infectious Disease"/>
            <person name="Wu L."/>
            <person name="Ma J."/>
        </authorList>
    </citation>
    <scope>NUCLEOTIDE SEQUENCE [LARGE SCALE GENOMIC DNA]</scope>
    <source>
        <strain evidence="3">CGMCC 1.10992</strain>
    </source>
</reference>
<dbReference type="Pfam" id="PF08668">
    <property type="entry name" value="HDOD"/>
    <property type="match status" value="1"/>
</dbReference>
<accession>A0ABW4XRV0</accession>
<dbReference type="SUPFAM" id="SSF109604">
    <property type="entry name" value="HD-domain/PDEase-like"/>
    <property type="match status" value="1"/>
</dbReference>
<gene>
    <name evidence="2" type="ORF">ACFSJ3_17640</name>
</gene>
<keyword evidence="3" id="KW-1185">Reference proteome</keyword>